<proteinExistence type="predicted"/>
<gene>
    <name evidence="2" type="ORF">DL89DRAFT_270325</name>
</gene>
<accession>A0A1Y1VXY1</accession>
<comment type="caution">
    <text evidence="2">The sequence shown here is derived from an EMBL/GenBank/DDBJ whole genome shotgun (WGS) entry which is preliminary data.</text>
</comment>
<name>A0A1Y1VXY1_9FUNG</name>
<feature type="region of interest" description="Disordered" evidence="1">
    <location>
        <begin position="50"/>
        <end position="84"/>
    </location>
</feature>
<dbReference type="Proteomes" id="UP000193922">
    <property type="component" value="Unassembled WGS sequence"/>
</dbReference>
<dbReference type="AlphaFoldDB" id="A0A1Y1VXY1"/>
<evidence type="ECO:0000313" key="3">
    <source>
        <dbReference type="Proteomes" id="UP000193922"/>
    </source>
</evidence>
<dbReference type="GeneID" id="63805314"/>
<dbReference type="EMBL" id="MCFD01000017">
    <property type="protein sequence ID" value="ORX66138.1"/>
    <property type="molecule type" value="Genomic_DNA"/>
</dbReference>
<feature type="region of interest" description="Disordered" evidence="1">
    <location>
        <begin position="1"/>
        <end position="29"/>
    </location>
</feature>
<dbReference type="RefSeq" id="XP_040740165.1">
    <property type="nucleotide sequence ID" value="XM_040888666.1"/>
</dbReference>
<evidence type="ECO:0000256" key="1">
    <source>
        <dbReference type="SAM" id="MobiDB-lite"/>
    </source>
</evidence>
<feature type="non-terminal residue" evidence="2">
    <location>
        <position position="131"/>
    </location>
</feature>
<sequence length="131" mass="14217">MRGNSVGGRPTGEQTQQHWNKPGMPRISSPRRLIVPDSILIQNQALGELEPAGESAASDRSKHAHAGSGEISRLRSKRPGKAAKAGDDHFWLYTLGIDIAARSTATHFNSQTRNNLYFFFSSALACEALTA</sequence>
<protein>
    <submittedName>
        <fullName evidence="2">Uncharacterized protein</fullName>
    </submittedName>
</protein>
<evidence type="ECO:0000313" key="2">
    <source>
        <dbReference type="EMBL" id="ORX66138.1"/>
    </source>
</evidence>
<reference evidence="2 3" key="1">
    <citation type="submission" date="2016-07" db="EMBL/GenBank/DDBJ databases">
        <title>Pervasive Adenine N6-methylation of Active Genes in Fungi.</title>
        <authorList>
            <consortium name="DOE Joint Genome Institute"/>
            <person name="Mondo S.J."/>
            <person name="Dannebaum R.O."/>
            <person name="Kuo R.C."/>
            <person name="Labutti K."/>
            <person name="Haridas S."/>
            <person name="Kuo A."/>
            <person name="Salamov A."/>
            <person name="Ahrendt S.R."/>
            <person name="Lipzen A."/>
            <person name="Sullivan W."/>
            <person name="Andreopoulos W.B."/>
            <person name="Clum A."/>
            <person name="Lindquist E."/>
            <person name="Daum C."/>
            <person name="Ramamoorthy G.K."/>
            <person name="Gryganskyi A."/>
            <person name="Culley D."/>
            <person name="Magnuson J.K."/>
            <person name="James T.Y."/>
            <person name="O'Malley M.A."/>
            <person name="Stajich J.E."/>
            <person name="Spatafora J.W."/>
            <person name="Visel A."/>
            <person name="Grigoriev I.V."/>
        </authorList>
    </citation>
    <scope>NUCLEOTIDE SEQUENCE [LARGE SCALE GENOMIC DNA]</scope>
    <source>
        <strain evidence="2 3">ATCC 12442</strain>
    </source>
</reference>
<organism evidence="2 3">
    <name type="scientific">Linderina pennispora</name>
    <dbReference type="NCBI Taxonomy" id="61395"/>
    <lineage>
        <taxon>Eukaryota</taxon>
        <taxon>Fungi</taxon>
        <taxon>Fungi incertae sedis</taxon>
        <taxon>Zoopagomycota</taxon>
        <taxon>Kickxellomycotina</taxon>
        <taxon>Kickxellomycetes</taxon>
        <taxon>Kickxellales</taxon>
        <taxon>Kickxellaceae</taxon>
        <taxon>Linderina</taxon>
    </lineage>
</organism>
<keyword evidence="3" id="KW-1185">Reference proteome</keyword>
<feature type="compositionally biased region" description="Gly residues" evidence="1">
    <location>
        <begin position="1"/>
        <end position="10"/>
    </location>
</feature>